<dbReference type="SUPFAM" id="SSF54928">
    <property type="entry name" value="RNA-binding domain, RBD"/>
    <property type="match status" value="1"/>
</dbReference>
<evidence type="ECO:0000256" key="2">
    <source>
        <dbReference type="PROSITE-ProRule" id="PRU00176"/>
    </source>
</evidence>
<dbReference type="EMBL" id="CP046235">
    <property type="protein sequence ID" value="WFD47821.1"/>
    <property type="molecule type" value="Genomic_DNA"/>
</dbReference>
<dbReference type="InterPro" id="IPR000504">
    <property type="entry name" value="RRM_dom"/>
</dbReference>
<sequence>MCISAVAAYKSHEVAQKAVESLANAKLEDTTLSAELFGRTPKRANPRAATRGRGRASGRATSTRGQNLTRQPREDAGEEGTTATSLEPVSSVQPEAAKAAETDASVQPNASKANNVRAKKPKAPKKAKEAQGVPSKTLLFVSHLSYSVKNEDLMELFSAYPAVSANIVYHRQQPKHSRGFAFVEFPNEEAQQKAMAENNGKEVHGRTIAISVALQPEESEPKEKSEDAEAPAEVSNPTA</sequence>
<feature type="compositionally biased region" description="Polar residues" evidence="3">
    <location>
        <begin position="81"/>
        <end position="93"/>
    </location>
</feature>
<feature type="region of interest" description="Disordered" evidence="3">
    <location>
        <begin position="36"/>
        <end position="131"/>
    </location>
</feature>
<dbReference type="PROSITE" id="PS50102">
    <property type="entry name" value="RRM"/>
    <property type="match status" value="1"/>
</dbReference>
<dbReference type="SMART" id="SM00360">
    <property type="entry name" value="RRM"/>
    <property type="match status" value="1"/>
</dbReference>
<dbReference type="InterPro" id="IPR052462">
    <property type="entry name" value="SLIRP/GR-RBP-like"/>
</dbReference>
<keyword evidence="6" id="KW-1185">Reference proteome</keyword>
<evidence type="ECO:0000313" key="5">
    <source>
        <dbReference type="EMBL" id="WFD47821.1"/>
    </source>
</evidence>
<dbReference type="Proteomes" id="UP000818624">
    <property type="component" value="Chromosome 2"/>
</dbReference>
<dbReference type="InterPro" id="IPR035979">
    <property type="entry name" value="RBD_domain_sf"/>
</dbReference>
<dbReference type="InterPro" id="IPR012677">
    <property type="entry name" value="Nucleotide-bd_a/b_plait_sf"/>
</dbReference>
<evidence type="ECO:0000256" key="1">
    <source>
        <dbReference type="ARBA" id="ARBA00022884"/>
    </source>
</evidence>
<feature type="region of interest" description="Disordered" evidence="3">
    <location>
        <begin position="212"/>
        <end position="239"/>
    </location>
</feature>
<accession>A0ABY8EQH2</accession>
<evidence type="ECO:0000259" key="4">
    <source>
        <dbReference type="PROSITE" id="PS50102"/>
    </source>
</evidence>
<feature type="compositionally biased region" description="Polar residues" evidence="3">
    <location>
        <begin position="104"/>
        <end position="114"/>
    </location>
</feature>
<dbReference type="Pfam" id="PF00076">
    <property type="entry name" value="RRM_1"/>
    <property type="match status" value="1"/>
</dbReference>
<proteinExistence type="predicted"/>
<dbReference type="Gene3D" id="3.30.70.330">
    <property type="match status" value="1"/>
</dbReference>
<keyword evidence="1 2" id="KW-0694">RNA-binding</keyword>
<gene>
    <name evidence="5" type="ORF">GLX27_002484</name>
</gene>
<evidence type="ECO:0000256" key="3">
    <source>
        <dbReference type="SAM" id="MobiDB-lite"/>
    </source>
</evidence>
<feature type="domain" description="RRM" evidence="4">
    <location>
        <begin position="137"/>
        <end position="215"/>
    </location>
</feature>
<dbReference type="PANTHER" id="PTHR48027">
    <property type="entry name" value="HETEROGENEOUS NUCLEAR RIBONUCLEOPROTEIN 87F-RELATED"/>
    <property type="match status" value="1"/>
</dbReference>
<feature type="compositionally biased region" description="Basic residues" evidence="3">
    <location>
        <begin position="40"/>
        <end position="56"/>
    </location>
</feature>
<name>A0ABY8EQH2_MALFU</name>
<reference evidence="5 6" key="1">
    <citation type="journal article" date="2020" name="Elife">
        <title>Loss of centromere function drives karyotype evolution in closely related Malassezia species.</title>
        <authorList>
            <person name="Sankaranarayanan S.R."/>
            <person name="Ianiri G."/>
            <person name="Coelho M.A."/>
            <person name="Reza M.H."/>
            <person name="Thimmappa B.C."/>
            <person name="Ganguly P."/>
            <person name="Vadnala R.N."/>
            <person name="Sun S."/>
            <person name="Siddharthan R."/>
            <person name="Tellgren-Roth C."/>
            <person name="Dawson T.L."/>
            <person name="Heitman J."/>
            <person name="Sanyal K."/>
        </authorList>
    </citation>
    <scope>NUCLEOTIDE SEQUENCE [LARGE SCALE GENOMIC DNA]</scope>
    <source>
        <strain evidence="5">CBS14141</strain>
    </source>
</reference>
<protein>
    <recommendedName>
        <fullName evidence="4">RRM domain-containing protein</fullName>
    </recommendedName>
</protein>
<evidence type="ECO:0000313" key="6">
    <source>
        <dbReference type="Proteomes" id="UP000818624"/>
    </source>
</evidence>
<organism evidence="5 6">
    <name type="scientific">Malassezia furfur</name>
    <name type="common">Pityriasis versicolor infection agent</name>
    <name type="synonym">Pityrosporum furfur</name>
    <dbReference type="NCBI Taxonomy" id="55194"/>
    <lineage>
        <taxon>Eukaryota</taxon>
        <taxon>Fungi</taxon>
        <taxon>Dikarya</taxon>
        <taxon>Basidiomycota</taxon>
        <taxon>Ustilaginomycotina</taxon>
        <taxon>Malasseziomycetes</taxon>
        <taxon>Malasseziales</taxon>
        <taxon>Malasseziaceae</taxon>
        <taxon>Malassezia</taxon>
    </lineage>
</organism>